<feature type="non-terminal residue" evidence="1">
    <location>
        <position position="201"/>
    </location>
</feature>
<dbReference type="Proteomes" id="UP001174909">
    <property type="component" value="Unassembled WGS sequence"/>
</dbReference>
<accession>A0AA35WW37</accession>
<proteinExistence type="predicted"/>
<protein>
    <submittedName>
        <fullName evidence="1">Uncharacterized protein</fullName>
    </submittedName>
</protein>
<organism evidence="1 2">
    <name type="scientific">Geodia barretti</name>
    <name type="common">Barrett's horny sponge</name>
    <dbReference type="NCBI Taxonomy" id="519541"/>
    <lineage>
        <taxon>Eukaryota</taxon>
        <taxon>Metazoa</taxon>
        <taxon>Porifera</taxon>
        <taxon>Demospongiae</taxon>
        <taxon>Heteroscleromorpha</taxon>
        <taxon>Tetractinellida</taxon>
        <taxon>Astrophorina</taxon>
        <taxon>Geodiidae</taxon>
        <taxon>Geodia</taxon>
    </lineage>
</organism>
<name>A0AA35WW37_GEOBA</name>
<keyword evidence="2" id="KW-1185">Reference proteome</keyword>
<evidence type="ECO:0000313" key="1">
    <source>
        <dbReference type="EMBL" id="CAI8036023.1"/>
    </source>
</evidence>
<evidence type="ECO:0000313" key="2">
    <source>
        <dbReference type="Proteomes" id="UP001174909"/>
    </source>
</evidence>
<sequence length="201" mass="22064">MAAGDQRGRGRHFEGLLFEGNTTDKSWTLVFQKHVTMTIRPPGCVAKGGTWSLIATQKDEPVWEGSVESGCKHRVRDNFVQWQHKSSDRATTTFGLRLKTAEVAQQFNSVLGEAVASMGVRTTKRSATEIVELLIVPPHAEPLPLTLHPSTTISQVMAIVAEQHKLDPAHYNLALPAEDPKGEGVACFGSMTVSRLKTHRL</sequence>
<reference evidence="1" key="1">
    <citation type="submission" date="2023-03" db="EMBL/GenBank/DDBJ databases">
        <authorList>
            <person name="Steffen K."/>
            <person name="Cardenas P."/>
        </authorList>
    </citation>
    <scope>NUCLEOTIDE SEQUENCE</scope>
</reference>
<dbReference type="EMBL" id="CASHTH010002839">
    <property type="protein sequence ID" value="CAI8036023.1"/>
    <property type="molecule type" value="Genomic_DNA"/>
</dbReference>
<comment type="caution">
    <text evidence="1">The sequence shown here is derived from an EMBL/GenBank/DDBJ whole genome shotgun (WGS) entry which is preliminary data.</text>
</comment>
<dbReference type="AlphaFoldDB" id="A0AA35WW37"/>
<gene>
    <name evidence="1" type="ORF">GBAR_LOCUS20209</name>
</gene>